<keyword evidence="3" id="KW-0677">Repeat</keyword>
<feature type="compositionally biased region" description="Basic residues" evidence="6">
    <location>
        <begin position="1174"/>
        <end position="1189"/>
    </location>
</feature>
<keyword evidence="7" id="KW-0675">Receptor</keyword>
<dbReference type="InterPro" id="IPR001611">
    <property type="entry name" value="Leu-rich_rpt"/>
</dbReference>
<dbReference type="InterPro" id="IPR003591">
    <property type="entry name" value="Leu-rich_rpt_typical-subtyp"/>
</dbReference>
<dbReference type="CDD" id="cd23767">
    <property type="entry name" value="IQCD"/>
    <property type="match status" value="3"/>
</dbReference>
<feature type="compositionally biased region" description="Polar residues" evidence="6">
    <location>
        <begin position="1"/>
        <end position="15"/>
    </location>
</feature>
<dbReference type="PANTHER" id="PTHR45973">
    <property type="entry name" value="PROTEIN PHOSPHATASE 1 REGULATORY SUBUNIT SDS22-RELATED"/>
    <property type="match status" value="1"/>
</dbReference>
<feature type="region of interest" description="Disordered" evidence="6">
    <location>
        <begin position="1173"/>
        <end position="1244"/>
    </location>
</feature>
<feature type="region of interest" description="Disordered" evidence="6">
    <location>
        <begin position="1274"/>
        <end position="1296"/>
    </location>
</feature>
<dbReference type="Gene3D" id="3.80.10.10">
    <property type="entry name" value="Ribonuclease Inhibitor"/>
    <property type="match status" value="1"/>
</dbReference>
<dbReference type="PROSITE" id="PS51450">
    <property type="entry name" value="LRR"/>
    <property type="match status" value="4"/>
</dbReference>
<keyword evidence="4" id="KW-0969">Cilium</keyword>
<dbReference type="InterPro" id="IPR027417">
    <property type="entry name" value="P-loop_NTPase"/>
</dbReference>
<dbReference type="EMBL" id="LC314415">
    <property type="protein sequence ID" value="BBC28490.1"/>
    <property type="molecule type" value="Genomic_DNA"/>
</dbReference>
<dbReference type="Pfam" id="PF00560">
    <property type="entry name" value="LRR_1"/>
    <property type="match status" value="1"/>
</dbReference>
<dbReference type="Gene3D" id="1.20.5.190">
    <property type="match status" value="1"/>
</dbReference>
<evidence type="ECO:0000256" key="5">
    <source>
        <dbReference type="ARBA" id="ARBA00023273"/>
    </source>
</evidence>
<gene>
    <name evidence="7" type="primary">EMTp02</name>
</gene>
<proteinExistence type="predicted"/>
<evidence type="ECO:0000256" key="6">
    <source>
        <dbReference type="SAM" id="MobiDB-lite"/>
    </source>
</evidence>
<evidence type="ECO:0000256" key="2">
    <source>
        <dbReference type="ARBA" id="ARBA00022614"/>
    </source>
</evidence>
<dbReference type="InterPro" id="IPR050576">
    <property type="entry name" value="Cilia_flagella_integrity"/>
</dbReference>
<dbReference type="InterPro" id="IPR000048">
    <property type="entry name" value="IQ_motif_EF-hand-BS"/>
</dbReference>
<evidence type="ECO:0000256" key="1">
    <source>
        <dbReference type="ARBA" id="ARBA00004430"/>
    </source>
</evidence>
<feature type="region of interest" description="Disordered" evidence="6">
    <location>
        <begin position="1"/>
        <end position="48"/>
    </location>
</feature>
<dbReference type="SMART" id="SM00365">
    <property type="entry name" value="LRR_SD22"/>
    <property type="match status" value="5"/>
</dbReference>
<feature type="region of interest" description="Disordered" evidence="6">
    <location>
        <begin position="909"/>
        <end position="944"/>
    </location>
</feature>
<sequence>MTLPSPTQLAASSNVPAAGLSAPADARPADAASHSSKRPGPPADEKGHPLTQAVILRNLPEATLSRHGTGASCLPRLFRLDLGLERLSSLQGLDVICPRLRTLSADANRLSSLDGVAGLSGLQELSLRQNQLGSLLRLGQGAAGRATGVLPSGRTLRWLALDANKLSGPLRGLSGCSGLRSLSLADNSLTDLGSELEACSPQLLSLSVRTNQLTSMHRQLLSLTNLRDLDVGGNRLATLDGIQGLLLLQSLRASGNAICSLPQPLCLPYLTSLELGQNRLTAFGDVGDGAAGGQLDCPRLRRLVLQENSIARLGALGPMVHLTSLDLSFNSLASLDAIHAVTHLSALRTLNLSNNPITDQPIPAGQASVGMRWAEGLAQVALGRVRGPGGGAAPNGGGAGSDSRISTRWALPCLQELNLDGVERPHRMAGVVRACTASPSSAVTGTRRMRGSSACFLVCHAASSACSSVAFGRQARAASPQARQTAGGLVSQRSLMRFAADIRGAAEPAAVQSLLVAAAGPPFGSAAASGLHAEMTATAGLGSKRLTPSAASVRSDAAGSCTAEGWLSRVGRAWHAASPLETLGLQSRMLAVAERGASLDDAALQGSPGGPAAGERLVDAVGSVLASSSLVAMAGLAHGGADLADFVTMRCFRPLARAARRLAAAGASPCGAAAPPEAHAHAAQLLRGTEAGRDSEAVWALITEAHGRFEALLAGAELEAAQEFKHQLIGRSTDSNPQLALSVKPQLFVAARPSYTLRCMCTAVGGAATKIQAAWRGFRTRKMLPQLRVEACDAEVLRRRAATTIQAWWRGHCVRRAKLLSALREAAQRSQAESRRREAAATRIQAHFRGHLVRKKLRKALAAVRFPAVPRGDSDLDSLGSDDLDAMLEGLAPIEKLLMDEVADVSRSAALPPEAAREPWRAAPQRDSGSGWQPGGLQGHLLPSSYGGAGSASTFGVPQAAFAGGARADLGAGSGLHAGLLGASAATDPPVPELHRPMLPGHGPLPVLQPQISLLPPQSAARPYVSQQVPHLQRGIGAPAMGMSPHSELATDQRPREVDQAAPPTHSAAAFASPAFHTARLPPISLRSSTPNSPHPAGLQGFSPQYMQEGAMLSPGFSEPSGEDMCNERGAAMMESASTEERERRRQRHMDRLKKLMAEWGFKDLSTAEAYYRRSQRQKQGNGRRKVQGRHYEVPQRHPVGQQKAGASQHSPTAAPPKSTAWPHSGSDDGFCSHTGPTEMPPAAALRNLNSADGVLVSQNSGGAASDVLWTNRSAGQGGRRESQSPGSMSAPGSGRLTLAPLAITSAIKPPQKAPVAQQRPHHLPALANNNWVASSSLQPQNQSASGGGKGVLRVDQNLTVTGSSGAIISRRPERPGTVQSIDSTPEVVMI</sequence>
<organism evidence="7">
    <name type="scientific">Eudorina sp. 2006-703-Eu-15</name>
    <dbReference type="NCBI Taxonomy" id="593785"/>
    <lineage>
        <taxon>Eukaryota</taxon>
        <taxon>Viridiplantae</taxon>
        <taxon>Chlorophyta</taxon>
        <taxon>core chlorophytes</taxon>
        <taxon>Chlorophyceae</taxon>
        <taxon>CS clade</taxon>
        <taxon>Chlamydomonadales</taxon>
        <taxon>Volvocaceae</taxon>
        <taxon>Eudorina</taxon>
    </lineage>
</organism>
<comment type="subcellular location">
    <subcellularLocation>
        <location evidence="1">Cytoplasm</location>
        <location evidence="1">Cytoskeleton</location>
        <location evidence="1">Cilium axoneme</location>
    </subcellularLocation>
</comment>
<dbReference type="InterPro" id="IPR032675">
    <property type="entry name" value="LRR_dom_sf"/>
</dbReference>
<dbReference type="PANTHER" id="PTHR45973:SF9">
    <property type="entry name" value="LEUCINE-RICH REPEAT-CONTAINING PROTEIN 46"/>
    <property type="match status" value="1"/>
</dbReference>
<feature type="region of interest" description="Disordered" evidence="6">
    <location>
        <begin position="1082"/>
        <end position="1103"/>
    </location>
</feature>
<keyword evidence="5" id="KW-0966">Cell projection</keyword>
<keyword evidence="2" id="KW-0433">Leucine-rich repeat</keyword>
<evidence type="ECO:0000313" key="7">
    <source>
        <dbReference type="EMBL" id="BBC28490.1"/>
    </source>
</evidence>
<dbReference type="SMART" id="SM00369">
    <property type="entry name" value="LRR_TYP"/>
    <property type="match status" value="7"/>
</dbReference>
<accession>A0A2Z5X8J9</accession>
<feature type="region of interest" description="Disordered" evidence="6">
    <location>
        <begin position="1364"/>
        <end position="1385"/>
    </location>
</feature>
<feature type="region of interest" description="Disordered" evidence="6">
    <location>
        <begin position="1036"/>
        <end position="1067"/>
    </location>
</feature>
<reference evidence="7" key="1">
    <citation type="journal article" date="2018" name="Commun. Biol.">
        <title>Anisogamy evolved with a reduced sex-determining region in volvocine green algae.</title>
        <authorList>
            <person name="Hamaji T."/>
            <person name="Kawai-Toyooka H."/>
            <person name="Uchimura H."/>
            <person name="Suzuki M."/>
            <person name="Noguchi H."/>
            <person name="Minakuchi Y."/>
            <person name="Toyoda A."/>
            <person name="Fujiyama A."/>
            <person name="Miyagishima S."/>
            <person name="Umen J.G."/>
            <person name="Nozaki H."/>
        </authorList>
    </citation>
    <scope>NUCLEOTIDE SEQUENCE</scope>
    <source>
        <strain evidence="7">NIES-3985</strain>
    </source>
</reference>
<dbReference type="SUPFAM" id="SSF52540">
    <property type="entry name" value="P-loop containing nucleoside triphosphate hydrolases"/>
    <property type="match status" value="1"/>
</dbReference>
<feature type="compositionally biased region" description="Low complexity" evidence="6">
    <location>
        <begin position="21"/>
        <end position="34"/>
    </location>
</feature>
<dbReference type="GO" id="GO:0005930">
    <property type="term" value="C:axoneme"/>
    <property type="evidence" value="ECO:0007669"/>
    <property type="project" value="UniProtKB-SubCell"/>
</dbReference>
<dbReference type="PROSITE" id="PS50096">
    <property type="entry name" value="IQ"/>
    <property type="match status" value="3"/>
</dbReference>
<feature type="compositionally biased region" description="Basic and acidic residues" evidence="6">
    <location>
        <begin position="1049"/>
        <end position="1059"/>
    </location>
</feature>
<dbReference type="Pfam" id="PF00612">
    <property type="entry name" value="IQ"/>
    <property type="match status" value="3"/>
</dbReference>
<evidence type="ECO:0000256" key="3">
    <source>
        <dbReference type="ARBA" id="ARBA00022737"/>
    </source>
</evidence>
<name>A0A2Z5X8J9_9CHLO</name>
<dbReference type="SUPFAM" id="SSF52058">
    <property type="entry name" value="L domain-like"/>
    <property type="match status" value="1"/>
</dbReference>
<protein>
    <submittedName>
        <fullName evidence="7">Toll-like receptor, homolog of Volvox carteri MTF1458/MTM0638</fullName>
    </submittedName>
</protein>
<evidence type="ECO:0000256" key="4">
    <source>
        <dbReference type="ARBA" id="ARBA00023069"/>
    </source>
</evidence>
<dbReference type="SMART" id="SM00015">
    <property type="entry name" value="IQ"/>
    <property type="match status" value="3"/>
</dbReference>